<dbReference type="Proteomes" id="UP001165101">
    <property type="component" value="Unassembled WGS sequence"/>
</dbReference>
<keyword evidence="2" id="KW-1185">Reference proteome</keyword>
<sequence length="1250" mass="145113">MPSITSTRRSKRLHGSSQEPIKYVEISDEENDDVELLSAAEEDQAAGEGSNDEDQIDEDDDDDYGSSGRKRNKRGRSKSSKNQKSSNTSSKRRKRNIVSNIDKIEDFQENYIFQALSNSETSIAGLATEWLEEFQESKYGALKDLINFLLRCCGCVTQLNEHDVSNLEVAKETIAEVQGLFAQQNVHEYPFNLANNNKNPEWKDFRKRALEFVDQIILIANETSVLYSEDELVETLLTWFSAISTSNLRPLRYVSTMFCLVLETSLCDIVAKLTSALDRYNRQLSNEKKNLENLKSDENRVKRGAASKILNSEKKANQIETNIETYKEQKILVDSFLRDIFNSTYAHRYRDIDPILRQECINRLSMWISKYPEFFFESVYIRYFGWLLTDQQASVRLEVVKNLTKLYQKERMITALRQFTSHFKTKLIEIVIYETNFQVKLQTLSLLIEIEKHGFLEDDETLAISSLIFLDDEDKLFPISTTSSINVLSANFSKFKSELVKFISISEKEKNDLFIESNKALLINAKESISLNIEEMIKFKRVTKLLNESYKYYLNKYSSKLVKLSEKNSFFEKFQRNWQFLFNLPRYNLKNTSLEFVLDYLKFDLSSIDLLDEKLRNFLELNNDDITSLLCLVYGLVQIFTQGSKNEFYNNLIKIGKKGTGISSANSTLNEIDQDRDYYLSRIISSFSTLYDNFKNNNKTLSVLLLITNKLIQENIFQMTNQESILNKLSNSIIRNFKDIRLDLKINNFELNTEYYESLNYNYSTFFNNLSNHLLEITEIKLQQENLILELINELNHCLTKDDEENVELDEAEKYQLKLRQSANVIVKIITMNGINPNCFDDIDLLINISGQLCDKLLDINDLPKFKTKYGIVDYIETTSNNYYYFIFKLFEIIVSISLIKFTNAINSKEVDLSDSNSIFQMAEKLLKPSVLNKILKKLLVISEDSRLNLSIRFNSIISYIDITISINSFLDNIIGGEKSDDDKDSVNSFNIFNKFFVNNFKKYLLTSGKSSKYIQDIILDLYLIKEFQFSKLCSVSVDREAEEEVNFDKFEDKVETNDDVDDDEISDIEDEDDEEEEEMDINDSNEAKKITKSIKLKLKILSNSDSLDEEISEDENESIIELNKVLVLRKNLKWIRERELCLIVMKISMLNKLGLVTDEIISRLRLNESVLGDLYHDVLSVAFADKEEEEEENVTKSVLPVAAKDKIEDEDESDNHDEIVEDDADEIEEKPDDKGEPEKNESGIDFEFF</sequence>
<organism evidence="1 2">
    <name type="scientific">Candida boidinii</name>
    <name type="common">Yeast</name>
    <dbReference type="NCBI Taxonomy" id="5477"/>
    <lineage>
        <taxon>Eukaryota</taxon>
        <taxon>Fungi</taxon>
        <taxon>Dikarya</taxon>
        <taxon>Ascomycota</taxon>
        <taxon>Saccharomycotina</taxon>
        <taxon>Pichiomycetes</taxon>
        <taxon>Pichiales</taxon>
        <taxon>Pichiaceae</taxon>
        <taxon>Ogataea</taxon>
        <taxon>Ogataea/Candida clade</taxon>
    </lineage>
</organism>
<accession>A0ACB5TED0</accession>
<evidence type="ECO:0000313" key="1">
    <source>
        <dbReference type="EMBL" id="GME86902.1"/>
    </source>
</evidence>
<protein>
    <submittedName>
        <fullName evidence="1">Unnamed protein product</fullName>
    </submittedName>
</protein>
<comment type="caution">
    <text evidence="1">The sequence shown here is derived from an EMBL/GenBank/DDBJ whole genome shotgun (WGS) entry which is preliminary data.</text>
</comment>
<evidence type="ECO:0000313" key="2">
    <source>
        <dbReference type="Proteomes" id="UP001165101"/>
    </source>
</evidence>
<dbReference type="EMBL" id="BSXV01000017">
    <property type="protein sequence ID" value="GME86902.1"/>
    <property type="molecule type" value="Genomic_DNA"/>
</dbReference>
<proteinExistence type="predicted"/>
<name>A0ACB5TED0_CANBO</name>
<gene>
    <name evidence="1" type="ORF">Cboi01_000007800</name>
</gene>
<reference evidence="1" key="1">
    <citation type="submission" date="2023-04" db="EMBL/GenBank/DDBJ databases">
        <title>Candida boidinii NBRC 1967.</title>
        <authorList>
            <person name="Ichikawa N."/>
            <person name="Sato H."/>
            <person name="Tonouchi N."/>
        </authorList>
    </citation>
    <scope>NUCLEOTIDE SEQUENCE</scope>
    <source>
        <strain evidence="1">NBRC 1967</strain>
    </source>
</reference>